<organism evidence="1 2">
    <name type="scientific">Schleiferilactobacillus harbinensis DSM 16991</name>
    <dbReference type="NCBI Taxonomy" id="1122147"/>
    <lineage>
        <taxon>Bacteria</taxon>
        <taxon>Bacillati</taxon>
        <taxon>Bacillota</taxon>
        <taxon>Bacilli</taxon>
        <taxon>Lactobacillales</taxon>
        <taxon>Lactobacillaceae</taxon>
        <taxon>Schleiferilactobacillus</taxon>
    </lineage>
</organism>
<protein>
    <submittedName>
        <fullName evidence="1">HAD superfamily hydrolase</fullName>
    </submittedName>
</protein>
<dbReference type="Gene3D" id="3.30.1240.10">
    <property type="match status" value="1"/>
</dbReference>
<dbReference type="AlphaFoldDB" id="A0A0R1XP10"/>
<dbReference type="OrthoDB" id="9814970at2"/>
<dbReference type="SFLD" id="SFLDS00003">
    <property type="entry name" value="Haloacid_Dehalogenase"/>
    <property type="match status" value="1"/>
</dbReference>
<accession>A0A0R1XP10</accession>
<sequence>MQDIRLIATDMDHTLLTEKGQLPPQMGSYIDRLTDAGILFAIASGRPIYTLRKLFAASKGKMAFICDNGGSIYLHGQNIYKSLIPVKEYQEMVGYVLDDTDGRPIVCGLDAAYIPKEDARFVPVYKTFYANVKLVDDIRHLDVEANKFTIYFPNLDSEKQYKDVFGPAFGNRYSVAVSDNDWIDIMNFGVDKGRGMRMLGKELGIKANQMMAFGDSFNDVEMLQTVKYSYRVGNANPGIYQYADYVTGTNDDYGVLQVIKQVLAAQRRG</sequence>
<dbReference type="Proteomes" id="UP000050949">
    <property type="component" value="Unassembled WGS sequence"/>
</dbReference>
<dbReference type="SUPFAM" id="SSF56784">
    <property type="entry name" value="HAD-like"/>
    <property type="match status" value="1"/>
</dbReference>
<dbReference type="eggNOG" id="COG0561">
    <property type="taxonomic scope" value="Bacteria"/>
</dbReference>
<dbReference type="GO" id="GO:0005829">
    <property type="term" value="C:cytosol"/>
    <property type="evidence" value="ECO:0007669"/>
    <property type="project" value="TreeGrafter"/>
</dbReference>
<dbReference type="Pfam" id="PF08282">
    <property type="entry name" value="Hydrolase_3"/>
    <property type="match status" value="1"/>
</dbReference>
<dbReference type="GO" id="GO:0016791">
    <property type="term" value="F:phosphatase activity"/>
    <property type="evidence" value="ECO:0007669"/>
    <property type="project" value="UniProtKB-ARBA"/>
</dbReference>
<dbReference type="InterPro" id="IPR006379">
    <property type="entry name" value="HAD-SF_hydro_IIB"/>
</dbReference>
<gene>
    <name evidence="1" type="ORF">FC91_GL001811</name>
</gene>
<comment type="caution">
    <text evidence="1">The sequence shown here is derived from an EMBL/GenBank/DDBJ whole genome shotgun (WGS) entry which is preliminary data.</text>
</comment>
<dbReference type="NCBIfam" id="TIGR00099">
    <property type="entry name" value="Cof-subfamily"/>
    <property type="match status" value="1"/>
</dbReference>
<name>A0A0R1XP10_9LACO</name>
<dbReference type="PANTHER" id="PTHR10000">
    <property type="entry name" value="PHOSPHOSERINE PHOSPHATASE"/>
    <property type="match status" value="1"/>
</dbReference>
<dbReference type="SFLD" id="SFLDG01140">
    <property type="entry name" value="C2.B:_Phosphomannomutase_and_P"/>
    <property type="match status" value="1"/>
</dbReference>
<dbReference type="RefSeq" id="WP_027827431.1">
    <property type="nucleotide sequence ID" value="NZ_AUEH01000001.1"/>
</dbReference>
<keyword evidence="1" id="KW-0378">Hydrolase</keyword>
<dbReference type="InterPro" id="IPR023214">
    <property type="entry name" value="HAD_sf"/>
</dbReference>
<evidence type="ECO:0000313" key="1">
    <source>
        <dbReference type="EMBL" id="KRM28348.1"/>
    </source>
</evidence>
<proteinExistence type="predicted"/>
<dbReference type="PATRIC" id="fig|1122147.4.peg.1879"/>
<dbReference type="InterPro" id="IPR000150">
    <property type="entry name" value="Cof"/>
</dbReference>
<dbReference type="PANTHER" id="PTHR10000:SF53">
    <property type="entry name" value="5-AMINO-6-(5-PHOSPHO-D-RIBITYLAMINO)URACIL PHOSPHATASE YBJI-RELATED"/>
    <property type="match status" value="1"/>
</dbReference>
<dbReference type="EMBL" id="AZFW01000032">
    <property type="protein sequence ID" value="KRM28348.1"/>
    <property type="molecule type" value="Genomic_DNA"/>
</dbReference>
<dbReference type="NCBIfam" id="TIGR01484">
    <property type="entry name" value="HAD-SF-IIB"/>
    <property type="match status" value="1"/>
</dbReference>
<reference evidence="1 2" key="1">
    <citation type="journal article" date="2015" name="Genome Announc.">
        <title>Expanding the biotechnology potential of lactobacilli through comparative genomics of 213 strains and associated genera.</title>
        <authorList>
            <person name="Sun Z."/>
            <person name="Harris H.M."/>
            <person name="McCann A."/>
            <person name="Guo C."/>
            <person name="Argimon S."/>
            <person name="Zhang W."/>
            <person name="Yang X."/>
            <person name="Jeffery I.B."/>
            <person name="Cooney J.C."/>
            <person name="Kagawa T.F."/>
            <person name="Liu W."/>
            <person name="Song Y."/>
            <person name="Salvetti E."/>
            <person name="Wrobel A."/>
            <person name="Rasinkangas P."/>
            <person name="Parkhill J."/>
            <person name="Rea M.C."/>
            <person name="O'Sullivan O."/>
            <person name="Ritari J."/>
            <person name="Douillard F.P."/>
            <person name="Paul Ross R."/>
            <person name="Yang R."/>
            <person name="Briner A.E."/>
            <person name="Felis G.E."/>
            <person name="de Vos W.M."/>
            <person name="Barrangou R."/>
            <person name="Klaenhammer T.R."/>
            <person name="Caufield P.W."/>
            <person name="Cui Y."/>
            <person name="Zhang H."/>
            <person name="O'Toole P.W."/>
        </authorList>
    </citation>
    <scope>NUCLEOTIDE SEQUENCE [LARGE SCALE GENOMIC DNA]</scope>
    <source>
        <strain evidence="1 2">DSM 16991</strain>
    </source>
</reference>
<dbReference type="Gene3D" id="3.40.50.1000">
    <property type="entry name" value="HAD superfamily/HAD-like"/>
    <property type="match status" value="1"/>
</dbReference>
<dbReference type="InterPro" id="IPR036412">
    <property type="entry name" value="HAD-like_sf"/>
</dbReference>
<evidence type="ECO:0000313" key="2">
    <source>
        <dbReference type="Proteomes" id="UP000050949"/>
    </source>
</evidence>
<dbReference type="GO" id="GO:0000287">
    <property type="term" value="F:magnesium ion binding"/>
    <property type="evidence" value="ECO:0007669"/>
    <property type="project" value="TreeGrafter"/>
</dbReference>